<dbReference type="GO" id="GO:0005856">
    <property type="term" value="C:cytoskeleton"/>
    <property type="evidence" value="ECO:0007669"/>
    <property type="project" value="UniProtKB-SubCell"/>
</dbReference>
<feature type="region of interest" description="Disordered" evidence="7">
    <location>
        <begin position="1"/>
        <end position="130"/>
    </location>
</feature>
<feature type="compositionally biased region" description="Basic and acidic residues" evidence="7">
    <location>
        <begin position="103"/>
        <end position="113"/>
    </location>
</feature>
<dbReference type="AlphaFoldDB" id="C1MUL4"/>
<feature type="compositionally biased region" description="Basic and acidic residues" evidence="7">
    <location>
        <begin position="30"/>
        <end position="44"/>
    </location>
</feature>
<feature type="domain" description="Enkurin" evidence="8">
    <location>
        <begin position="261"/>
        <end position="353"/>
    </location>
</feature>
<dbReference type="GeneID" id="9684956"/>
<feature type="region of interest" description="Disordered" evidence="7">
    <location>
        <begin position="135"/>
        <end position="154"/>
    </location>
</feature>
<feature type="compositionally biased region" description="Basic residues" evidence="7">
    <location>
        <begin position="47"/>
        <end position="60"/>
    </location>
</feature>
<dbReference type="STRING" id="564608.C1MUL4"/>
<evidence type="ECO:0000256" key="5">
    <source>
        <dbReference type="ARBA" id="ARBA00023273"/>
    </source>
</evidence>
<dbReference type="InterPro" id="IPR027012">
    <property type="entry name" value="Enkurin_dom"/>
</dbReference>
<evidence type="ECO:0000256" key="3">
    <source>
        <dbReference type="ARBA" id="ARBA00022490"/>
    </source>
</evidence>
<organism evidence="10">
    <name type="scientific">Micromonas pusilla (strain CCMP1545)</name>
    <name type="common">Picoplanktonic green alga</name>
    <dbReference type="NCBI Taxonomy" id="564608"/>
    <lineage>
        <taxon>Eukaryota</taxon>
        <taxon>Viridiplantae</taxon>
        <taxon>Chlorophyta</taxon>
        <taxon>Mamiellophyceae</taxon>
        <taxon>Mamiellales</taxon>
        <taxon>Mamiellaceae</taxon>
        <taxon>Micromonas</taxon>
    </lineage>
</organism>
<dbReference type="OrthoDB" id="2123594at2759"/>
<sequence length="354" mass="40116">MQSGESIYDLIPKPVEVPERPPIYVSQVRASRDPRIVRAPRETRVAGPRRRRRRRARTRSRVSSDRARASRRTNPRGSHPLPFEPNSDPPRAHTSRNPPLSQHPKDVDAERRSKATFGHAIGSLKPIPTNFLKSHAKEPVLPSQSPPPSLPKGDIVFSLARKVSLSRPTLPADLPRSLVHPPPFEPNPSTAERPTRERATLKPPVPSKEERPTMGLVSKKNFVYANAVENILSKPPTKTAPTRMTEKPEYGKVPKYLETIKSQISAEKAFIAAREEELAKEQSGRTRELSQEEVDGLVRDMKIKWAKLNDAYGRLPFTLDVPSKKRKKEELEKEMTQLEKDIKRLQGRRVVVVY</sequence>
<dbReference type="KEGG" id="mpp:MICPUCDRAFT_58852"/>
<dbReference type="GO" id="GO:0005516">
    <property type="term" value="F:calmodulin binding"/>
    <property type="evidence" value="ECO:0007669"/>
    <property type="project" value="TreeGrafter"/>
</dbReference>
<keyword evidence="4" id="KW-0206">Cytoskeleton</keyword>
<dbReference type="GO" id="GO:0005929">
    <property type="term" value="C:cilium"/>
    <property type="evidence" value="ECO:0007669"/>
    <property type="project" value="UniProtKB-SubCell"/>
</dbReference>
<keyword evidence="6" id="KW-0175">Coiled coil</keyword>
<accession>C1MUL4</accession>
<evidence type="ECO:0000256" key="6">
    <source>
        <dbReference type="SAM" id="Coils"/>
    </source>
</evidence>
<evidence type="ECO:0000313" key="10">
    <source>
        <dbReference type="Proteomes" id="UP000001876"/>
    </source>
</evidence>
<dbReference type="PANTHER" id="PTHR21490:SF0">
    <property type="entry name" value="ENKURIN"/>
    <property type="match status" value="1"/>
</dbReference>
<evidence type="ECO:0000256" key="1">
    <source>
        <dbReference type="ARBA" id="ARBA00004138"/>
    </source>
</evidence>
<gene>
    <name evidence="9" type="ORF">MICPUCDRAFT_58852</name>
</gene>
<proteinExistence type="predicted"/>
<feature type="coiled-coil region" evidence="6">
    <location>
        <begin position="321"/>
        <end position="348"/>
    </location>
</feature>
<evidence type="ECO:0000256" key="4">
    <source>
        <dbReference type="ARBA" id="ARBA00023212"/>
    </source>
</evidence>
<feature type="region of interest" description="Disordered" evidence="7">
    <location>
        <begin position="167"/>
        <end position="212"/>
    </location>
</feature>
<dbReference type="PANTHER" id="PTHR21490">
    <property type="entry name" value="ENKURIN-RELATED"/>
    <property type="match status" value="1"/>
</dbReference>
<dbReference type="Proteomes" id="UP000001876">
    <property type="component" value="Unassembled WGS sequence"/>
</dbReference>
<evidence type="ECO:0000259" key="8">
    <source>
        <dbReference type="PROSITE" id="PS51665"/>
    </source>
</evidence>
<dbReference type="PROSITE" id="PS51665">
    <property type="entry name" value="ENKURIN"/>
    <property type="match status" value="1"/>
</dbReference>
<dbReference type="RefSeq" id="XP_003059217.1">
    <property type="nucleotide sequence ID" value="XM_003059171.1"/>
</dbReference>
<dbReference type="Pfam" id="PF13864">
    <property type="entry name" value="Enkurin"/>
    <property type="match status" value="1"/>
</dbReference>
<evidence type="ECO:0000256" key="7">
    <source>
        <dbReference type="SAM" id="MobiDB-lite"/>
    </source>
</evidence>
<reference evidence="9 10" key="1">
    <citation type="journal article" date="2009" name="Science">
        <title>Green evolution and dynamic adaptations revealed by genomes of the marine picoeukaryotes Micromonas.</title>
        <authorList>
            <person name="Worden A.Z."/>
            <person name="Lee J.H."/>
            <person name="Mock T."/>
            <person name="Rouze P."/>
            <person name="Simmons M.P."/>
            <person name="Aerts A.L."/>
            <person name="Allen A.E."/>
            <person name="Cuvelier M.L."/>
            <person name="Derelle E."/>
            <person name="Everett M.V."/>
            <person name="Foulon E."/>
            <person name="Grimwood J."/>
            <person name="Gundlach H."/>
            <person name="Henrissat B."/>
            <person name="Napoli C."/>
            <person name="McDonald S.M."/>
            <person name="Parker M.S."/>
            <person name="Rombauts S."/>
            <person name="Salamov A."/>
            <person name="Von Dassow P."/>
            <person name="Badger J.H."/>
            <person name="Coutinho P.M."/>
            <person name="Demir E."/>
            <person name="Dubchak I."/>
            <person name="Gentemann C."/>
            <person name="Eikrem W."/>
            <person name="Gready J.E."/>
            <person name="John U."/>
            <person name="Lanier W."/>
            <person name="Lindquist E.A."/>
            <person name="Lucas S."/>
            <person name="Mayer K.F."/>
            <person name="Moreau H."/>
            <person name="Not F."/>
            <person name="Otillar R."/>
            <person name="Panaud O."/>
            <person name="Pangilinan J."/>
            <person name="Paulsen I."/>
            <person name="Piegu B."/>
            <person name="Poliakov A."/>
            <person name="Robbens S."/>
            <person name="Schmutz J."/>
            <person name="Toulza E."/>
            <person name="Wyss T."/>
            <person name="Zelensky A."/>
            <person name="Zhou K."/>
            <person name="Armbrust E.V."/>
            <person name="Bhattacharya D."/>
            <person name="Goodenough U.W."/>
            <person name="Van de Peer Y."/>
            <person name="Grigoriev I.V."/>
        </authorList>
    </citation>
    <scope>NUCLEOTIDE SEQUENCE [LARGE SCALE GENOMIC DNA]</scope>
    <source>
        <strain evidence="9 10">CCMP1545</strain>
    </source>
</reference>
<dbReference type="InterPro" id="IPR052102">
    <property type="entry name" value="Enkurin_domain-protein"/>
</dbReference>
<dbReference type="eggNOG" id="ENOG502QT8E">
    <property type="taxonomic scope" value="Eukaryota"/>
</dbReference>
<keyword evidence="3" id="KW-0963">Cytoplasm</keyword>
<keyword evidence="10" id="KW-1185">Reference proteome</keyword>
<evidence type="ECO:0000256" key="2">
    <source>
        <dbReference type="ARBA" id="ARBA00004245"/>
    </source>
</evidence>
<evidence type="ECO:0000313" key="9">
    <source>
        <dbReference type="EMBL" id="EEH56349.1"/>
    </source>
</evidence>
<comment type="subcellular location">
    <subcellularLocation>
        <location evidence="1">Cell projection</location>
        <location evidence="1">Cilium</location>
    </subcellularLocation>
    <subcellularLocation>
        <location evidence="2">Cytoplasm</location>
        <location evidence="2">Cytoskeleton</location>
    </subcellularLocation>
</comment>
<keyword evidence="5" id="KW-0966">Cell projection</keyword>
<name>C1MUL4_MICPC</name>
<dbReference type="EMBL" id="GG663740">
    <property type="protein sequence ID" value="EEH56349.1"/>
    <property type="molecule type" value="Genomic_DNA"/>
</dbReference>
<protein>
    <submittedName>
        <fullName evidence="9">Predicted protein</fullName>
    </submittedName>
</protein>